<dbReference type="SUPFAM" id="SSF53448">
    <property type="entry name" value="Nucleotide-diphospho-sugar transferases"/>
    <property type="match status" value="1"/>
</dbReference>
<accession>A0A382WE09</accession>
<proteinExistence type="predicted"/>
<gene>
    <name evidence="2" type="ORF">METZ01_LOCUS409624</name>
</gene>
<evidence type="ECO:0000259" key="1">
    <source>
        <dbReference type="Pfam" id="PF00483"/>
    </source>
</evidence>
<dbReference type="PANTHER" id="PTHR22572">
    <property type="entry name" value="SUGAR-1-PHOSPHATE GUANYL TRANSFERASE"/>
    <property type="match status" value="1"/>
</dbReference>
<dbReference type="Gene3D" id="3.90.550.10">
    <property type="entry name" value="Spore Coat Polysaccharide Biosynthesis Protein SpsA, Chain A"/>
    <property type="match status" value="1"/>
</dbReference>
<feature type="non-terminal residue" evidence="2">
    <location>
        <position position="1"/>
    </location>
</feature>
<dbReference type="InterPro" id="IPR029044">
    <property type="entry name" value="Nucleotide-diphossugar_trans"/>
</dbReference>
<dbReference type="Pfam" id="PF00483">
    <property type="entry name" value="NTP_transferase"/>
    <property type="match status" value="1"/>
</dbReference>
<sequence>CGGAGSRLRPLISDRPKGMALIGGRPFLDILVDDLLKHGFRRIIFCVGHLKEQIIGRYKSRDDAEYLFSQEDVPLGTGGAVQNALPLVRGDPFLVMNGDSLCRVDFERFYSFHQAKAANASFVLTQVDERHDGGVVRLDRTQEVHSFLEKSTAGGRDDCFINAGIYLLQRESIEFQVMTPPFSLEYDIFPKLVNTKRCFGFVVKSELVDIGTPERYRKANEDHRR</sequence>
<dbReference type="InterPro" id="IPR050486">
    <property type="entry name" value="Mannose-1P_guanyltransferase"/>
</dbReference>
<dbReference type="InterPro" id="IPR005835">
    <property type="entry name" value="NTP_transferase_dom"/>
</dbReference>
<feature type="domain" description="Nucleotidyl transferase" evidence="1">
    <location>
        <begin position="2"/>
        <end position="223"/>
    </location>
</feature>
<evidence type="ECO:0000313" key="2">
    <source>
        <dbReference type="EMBL" id="SVD56770.1"/>
    </source>
</evidence>
<dbReference type="AlphaFoldDB" id="A0A382WE09"/>
<reference evidence="2" key="1">
    <citation type="submission" date="2018-05" db="EMBL/GenBank/DDBJ databases">
        <authorList>
            <person name="Lanie J.A."/>
            <person name="Ng W.-L."/>
            <person name="Kazmierczak K.M."/>
            <person name="Andrzejewski T.M."/>
            <person name="Davidsen T.M."/>
            <person name="Wayne K.J."/>
            <person name="Tettelin H."/>
            <person name="Glass J.I."/>
            <person name="Rusch D."/>
            <person name="Podicherti R."/>
            <person name="Tsui H.-C.T."/>
            <person name="Winkler M.E."/>
        </authorList>
    </citation>
    <scope>NUCLEOTIDE SEQUENCE</scope>
</reference>
<protein>
    <recommendedName>
        <fullName evidence="1">Nucleotidyl transferase domain-containing protein</fullName>
    </recommendedName>
</protein>
<organism evidence="2">
    <name type="scientific">marine metagenome</name>
    <dbReference type="NCBI Taxonomy" id="408172"/>
    <lineage>
        <taxon>unclassified sequences</taxon>
        <taxon>metagenomes</taxon>
        <taxon>ecological metagenomes</taxon>
    </lineage>
</organism>
<dbReference type="EMBL" id="UINC01158950">
    <property type="protein sequence ID" value="SVD56770.1"/>
    <property type="molecule type" value="Genomic_DNA"/>
</dbReference>
<name>A0A382WE09_9ZZZZ</name>